<name>A0A0E0JKD5_ORYPU</name>
<protein>
    <submittedName>
        <fullName evidence="3">Uncharacterized protein</fullName>
    </submittedName>
</protein>
<dbReference type="AlphaFoldDB" id="A0A0E0JKD5"/>
<reference evidence="3" key="1">
    <citation type="submission" date="2015-04" db="UniProtKB">
        <authorList>
            <consortium name="EnsemblPlants"/>
        </authorList>
    </citation>
    <scope>IDENTIFICATION</scope>
</reference>
<feature type="domain" description="F-box/LRR-repeat protein 15/At3g58940/PEG3-like LRR" evidence="2">
    <location>
        <begin position="1"/>
        <end position="155"/>
    </location>
</feature>
<reference evidence="3" key="2">
    <citation type="submission" date="2018-05" db="EMBL/GenBank/DDBJ databases">
        <title>OpunRS2 (Oryza punctata Reference Sequence Version 2).</title>
        <authorList>
            <person name="Zhang J."/>
            <person name="Kudrna D."/>
            <person name="Lee S."/>
            <person name="Talag J."/>
            <person name="Welchert J."/>
            <person name="Wing R.A."/>
        </authorList>
    </citation>
    <scope>NUCLEOTIDE SEQUENCE [LARGE SCALE GENOMIC DNA]</scope>
</reference>
<proteinExistence type="predicted"/>
<dbReference type="InterPro" id="IPR055302">
    <property type="entry name" value="F-box_dom-containing"/>
</dbReference>
<dbReference type="STRING" id="4537.A0A0E0JKD5"/>
<evidence type="ECO:0000259" key="1">
    <source>
        <dbReference type="Pfam" id="PF08387"/>
    </source>
</evidence>
<dbReference type="Pfam" id="PF24758">
    <property type="entry name" value="LRR_At5g56370"/>
    <property type="match status" value="1"/>
</dbReference>
<dbReference type="InterPro" id="IPR055411">
    <property type="entry name" value="LRR_FXL15/At3g58940/PEG3-like"/>
</dbReference>
<dbReference type="Pfam" id="PF08387">
    <property type="entry name" value="FBD"/>
    <property type="match status" value="1"/>
</dbReference>
<dbReference type="HOGENOM" id="CLU_1301445_0_0_1"/>
<dbReference type="InterPro" id="IPR006566">
    <property type="entry name" value="FBD"/>
</dbReference>
<evidence type="ECO:0000313" key="3">
    <source>
        <dbReference type="EnsemblPlants" id="OPUNC01G20660.1"/>
    </source>
</evidence>
<dbReference type="OMA" id="IVEGAYF"/>
<evidence type="ECO:0000313" key="4">
    <source>
        <dbReference type="Proteomes" id="UP000026962"/>
    </source>
</evidence>
<accession>A0A0E0JKD5</accession>
<keyword evidence="4" id="KW-1185">Reference proteome</keyword>
<sequence>MNSEDFSLVLAVCPALEIVEVLVSRNNIPTVRISSYTICSTVLWKSVAKEVVILDTPCLNRLVLWQNLLLPHSRYTSKVTISRATKMRIFGYLDAGINTLVINETTVKANTKTSFKTLIPSVKILGLSVHFGVRKEALMAISFLRCFPEVEALHITSKMDQTSEAEQFSFWEKVDPVECVTSNLKKLVFHGVPWCPGNLEFLKFIVEGAYFL</sequence>
<evidence type="ECO:0000259" key="2">
    <source>
        <dbReference type="Pfam" id="PF24758"/>
    </source>
</evidence>
<dbReference type="Gramene" id="OPUNC01G20660.1">
    <property type="protein sequence ID" value="OPUNC01G20660.1"/>
    <property type="gene ID" value="OPUNC01G20660"/>
</dbReference>
<dbReference type="Proteomes" id="UP000026962">
    <property type="component" value="Chromosome 1"/>
</dbReference>
<dbReference type="EnsemblPlants" id="OPUNC01G20660.1">
    <property type="protein sequence ID" value="OPUNC01G20660.1"/>
    <property type="gene ID" value="OPUNC01G20660"/>
</dbReference>
<dbReference type="PANTHER" id="PTHR32141">
    <property type="match status" value="1"/>
</dbReference>
<feature type="domain" description="FBD" evidence="1">
    <location>
        <begin position="175"/>
        <end position="211"/>
    </location>
</feature>
<organism evidence="3">
    <name type="scientific">Oryza punctata</name>
    <name type="common">Red rice</name>
    <dbReference type="NCBI Taxonomy" id="4537"/>
    <lineage>
        <taxon>Eukaryota</taxon>
        <taxon>Viridiplantae</taxon>
        <taxon>Streptophyta</taxon>
        <taxon>Embryophyta</taxon>
        <taxon>Tracheophyta</taxon>
        <taxon>Spermatophyta</taxon>
        <taxon>Magnoliopsida</taxon>
        <taxon>Liliopsida</taxon>
        <taxon>Poales</taxon>
        <taxon>Poaceae</taxon>
        <taxon>BOP clade</taxon>
        <taxon>Oryzoideae</taxon>
        <taxon>Oryzeae</taxon>
        <taxon>Oryzinae</taxon>
        <taxon>Oryza</taxon>
    </lineage>
</organism>
<dbReference type="PANTHER" id="PTHR32141:SF40">
    <property type="entry name" value="OS06G0492900 PROTEIN"/>
    <property type="match status" value="1"/>
</dbReference>